<evidence type="ECO:0000259" key="4">
    <source>
        <dbReference type="Pfam" id="PF24883"/>
    </source>
</evidence>
<keyword evidence="6" id="KW-1185">Reference proteome</keyword>
<evidence type="ECO:0000256" key="1">
    <source>
        <dbReference type="ARBA" id="ARBA00022737"/>
    </source>
</evidence>
<dbReference type="PANTHER" id="PTHR10039:SF17">
    <property type="entry name" value="FUNGAL STAND N-TERMINAL GOODBYE DOMAIN-CONTAINING PROTEIN-RELATED"/>
    <property type="match status" value="1"/>
</dbReference>
<evidence type="ECO:0000259" key="3">
    <source>
        <dbReference type="Pfam" id="PF24809"/>
    </source>
</evidence>
<dbReference type="InterPro" id="IPR056884">
    <property type="entry name" value="NPHP3-like_N"/>
</dbReference>
<dbReference type="InterPro" id="IPR027417">
    <property type="entry name" value="P-loop_NTPase"/>
</dbReference>
<name>A0AAV9UX66_9PEZI</name>
<gene>
    <name evidence="5" type="ORF">TWF696_005825</name>
</gene>
<feature type="compositionally biased region" description="Low complexity" evidence="2">
    <location>
        <begin position="100"/>
        <end position="111"/>
    </location>
</feature>
<evidence type="ECO:0000256" key="2">
    <source>
        <dbReference type="SAM" id="MobiDB-lite"/>
    </source>
</evidence>
<feature type="compositionally biased region" description="Polar residues" evidence="2">
    <location>
        <begin position="43"/>
        <end position="60"/>
    </location>
</feature>
<reference evidence="5 6" key="1">
    <citation type="submission" date="2019-10" db="EMBL/GenBank/DDBJ databases">
        <authorList>
            <person name="Palmer J.M."/>
        </authorList>
    </citation>
    <scope>NUCLEOTIDE SEQUENCE [LARGE SCALE GENOMIC DNA]</scope>
    <source>
        <strain evidence="5 6">TWF696</strain>
    </source>
</reference>
<evidence type="ECO:0000313" key="5">
    <source>
        <dbReference type="EMBL" id="KAK6349541.1"/>
    </source>
</evidence>
<comment type="caution">
    <text evidence="5">The sequence shown here is derived from an EMBL/GenBank/DDBJ whole genome shotgun (WGS) entry which is preliminary data.</text>
</comment>
<dbReference type="Pfam" id="PF24809">
    <property type="entry name" value="DUF7708"/>
    <property type="match status" value="1"/>
</dbReference>
<dbReference type="Proteomes" id="UP001375240">
    <property type="component" value="Unassembled WGS sequence"/>
</dbReference>
<dbReference type="EMBL" id="JAVHNQ010000004">
    <property type="protein sequence ID" value="KAK6349541.1"/>
    <property type="molecule type" value="Genomic_DNA"/>
</dbReference>
<evidence type="ECO:0008006" key="7">
    <source>
        <dbReference type="Google" id="ProtNLM"/>
    </source>
</evidence>
<feature type="compositionally biased region" description="Low complexity" evidence="2">
    <location>
        <begin position="74"/>
        <end position="93"/>
    </location>
</feature>
<keyword evidence="1" id="KW-0677">Repeat</keyword>
<feature type="compositionally biased region" description="Low complexity" evidence="2">
    <location>
        <begin position="1"/>
        <end position="12"/>
    </location>
</feature>
<sequence length="1443" mass="162569">MSHLTKPSFFSRLRSKSRSKSPAPNASPIQSVTTPPGGSGSSNSQTASLPSQPNSNTNPQAGKHANLGPPNPNSPGLAGATPSSNPNQNNSSSVKPHLNIPIGGPAGPAKKPSLWDEALLKLPQEDQDNIKIQGGDKLDVLKSVLTATEDAKTAAYENAWKINWKGEDIVLRDITDKIIVWIKKFKEVGDTIIQYDPGHAALPWAGVRFLLQVTIQDVENCGNVLIGIEKVSKIISRCSAMELLYLNPNAPNTVNQEALKEAFVCLYSGVLRFLAKAKKFFTHSTGGRLRASILQSDFHEKYLDDIDTFETDLLKWTSILDRELLKDTSETRQKEFSLLKSLINGFELPIARIDARLEKIADDLDTSRRSDILEWLSKTDYRSVHESTQKSITEGTCRWLHKDSKFSNWRTSSSSSIFWLRGNPGCGKTRLTASVIRLLLEYRQKNSSQEAIAYFYVDKTREQTGNHDTVASAIAKQLAAVRPDAPIQPPVVTMFKEREKSGRKSEPPSFDEACQLITDLTEIYPQTCIVIDALDEMNNEDGQWELVEFLKKLIDTSSGLIKIFLSSRPNETQLNTLLSDVCKHFITLGDNGADIKQFVQSTLDKLVDSRRLLRGKLPDTTRTQIVETLTTKAEGMFLWVSLQMQELTRLRSNSEVETRLRTIPLGISNLYQDIYEKIFLNGSELDRKVAELTLRWILGAMIPIRPDFLLGWLQLHHQVHDLTTDDILSICRNILTLEKNAIVFTHLTAKEFILSQAGFRSEVCQKDVTLHTLQLLSSMSNSSAPGLYDSIVEEEFKNGVQELGIRKSSLSPHTPRYFALCFWIGQIQVAGDEDADIYRTLSEIMGTQSHPSSLFTKLIQFYSKSYSNDFSEGNIWFTGCGEYNLTGIKKHQALRNFCTSISSNDYTPLEIAIAASFSRYTLWILENEPPSTSFIYETRLLQHSASFYRHDDGKCFKKLLSLAAPENLRLFELYPIFEIFARDNATDIALHMLEYLRISTPKLQLDTELMYAAFLCLALRFDVSRAFILPILSQKPDLQLDRFHNPLLFLISWDMEDPARLDTVKLLLDHGYDINTKLTIGEWWTARNPGLSISTLEAFVVLNNHPRGWRNFFQLLEDNGVGFSKTAAMATKGIRRIDTKQLGTHDMTPRPSYEAPQAQDSFSAGDCNLFELLLRRYLFELDSLISSSHQHSVKRDPSISYYQGGTSGLKLEDVILIVKTAIKCGATVNNAAIMRAAHLDWLGIPAVLQEIKQARPDADTVIEETMDKCRKAVVTKTAEDMEMLSQYILYGGVDIGASPTGKLEDSLIGTTLAKEERLSSREISKAAFQICKLGFDNNVNWFTNEDLFNDLLDTHDQQLREYLLKCGITKGKKRPITTLPWPHIVTKQLIYRDQFQKAIDDYREPGSLAPIDPKISRYVKSRADSLDKFFEILLAETEPEEDL</sequence>
<feature type="domain" description="Nephrocystin 3-like N-terminal" evidence="4">
    <location>
        <begin position="395"/>
        <end position="568"/>
    </location>
</feature>
<dbReference type="Gene3D" id="3.40.50.300">
    <property type="entry name" value="P-loop containing nucleotide triphosphate hydrolases"/>
    <property type="match status" value="1"/>
</dbReference>
<dbReference type="Pfam" id="PF24883">
    <property type="entry name" value="NPHP3_N"/>
    <property type="match status" value="1"/>
</dbReference>
<feature type="region of interest" description="Disordered" evidence="2">
    <location>
        <begin position="1"/>
        <end position="111"/>
    </location>
</feature>
<proteinExistence type="predicted"/>
<accession>A0AAV9UX66</accession>
<evidence type="ECO:0000313" key="6">
    <source>
        <dbReference type="Proteomes" id="UP001375240"/>
    </source>
</evidence>
<dbReference type="SUPFAM" id="SSF52540">
    <property type="entry name" value="P-loop containing nucleoside triphosphate hydrolases"/>
    <property type="match status" value="1"/>
</dbReference>
<dbReference type="PANTHER" id="PTHR10039">
    <property type="entry name" value="AMELOGENIN"/>
    <property type="match status" value="1"/>
</dbReference>
<organism evidence="5 6">
    <name type="scientific">Orbilia brochopaga</name>
    <dbReference type="NCBI Taxonomy" id="3140254"/>
    <lineage>
        <taxon>Eukaryota</taxon>
        <taxon>Fungi</taxon>
        <taxon>Dikarya</taxon>
        <taxon>Ascomycota</taxon>
        <taxon>Pezizomycotina</taxon>
        <taxon>Orbiliomycetes</taxon>
        <taxon>Orbiliales</taxon>
        <taxon>Orbiliaceae</taxon>
        <taxon>Orbilia</taxon>
    </lineage>
</organism>
<protein>
    <recommendedName>
        <fullName evidence="7">NACHT domain-containing protein</fullName>
    </recommendedName>
</protein>
<dbReference type="InterPro" id="IPR056125">
    <property type="entry name" value="DUF7708"/>
</dbReference>
<feature type="domain" description="DUF7708" evidence="3">
    <location>
        <begin position="181"/>
        <end position="296"/>
    </location>
</feature>